<dbReference type="HOGENOM" id="CLU_072755_1_0_7"/>
<organism evidence="1 2">
    <name type="scientific">Helicobacter bilis ATCC 43879</name>
    <dbReference type="NCBI Taxonomy" id="613026"/>
    <lineage>
        <taxon>Bacteria</taxon>
        <taxon>Pseudomonadati</taxon>
        <taxon>Campylobacterota</taxon>
        <taxon>Epsilonproteobacteria</taxon>
        <taxon>Campylobacterales</taxon>
        <taxon>Helicobacteraceae</taxon>
        <taxon>Helicobacter</taxon>
    </lineage>
</organism>
<dbReference type="AlphaFoldDB" id="T5LPW3"/>
<evidence type="ECO:0000313" key="1">
    <source>
        <dbReference type="EMBL" id="EQM94702.1"/>
    </source>
</evidence>
<reference evidence="1 2" key="1">
    <citation type="journal article" date="2014" name="Genome Announc.">
        <title>Draft genome sequences of six enterohepatic helicobacter species isolated from humans and one from rhesus macaques.</title>
        <authorList>
            <person name="Shen Z."/>
            <person name="Sheh A."/>
            <person name="Young S.K."/>
            <person name="Abouelliel A."/>
            <person name="Ward D.V."/>
            <person name="Earl A.M."/>
            <person name="Fox J.G."/>
        </authorList>
    </citation>
    <scope>NUCLEOTIDE SEQUENCE [LARGE SCALE GENOMIC DNA]</scope>
    <source>
        <strain evidence="1 2">ATCC 43879</strain>
    </source>
</reference>
<dbReference type="EMBL" id="ACDN02000038">
    <property type="protein sequence ID" value="EQM94702.1"/>
    <property type="molecule type" value="Genomic_DNA"/>
</dbReference>
<accession>T5LPW3</accession>
<gene>
    <name evidence="1" type="ORF">HRAG_02494</name>
</gene>
<proteinExistence type="predicted"/>
<keyword evidence="2" id="KW-1185">Reference proteome</keyword>
<dbReference type="OrthoDB" id="5365685at2"/>
<name>T5LPW3_9HELI</name>
<evidence type="ECO:0000313" key="2">
    <source>
        <dbReference type="Proteomes" id="UP000005085"/>
    </source>
</evidence>
<dbReference type="Proteomes" id="UP000005085">
    <property type="component" value="Unassembled WGS sequence"/>
</dbReference>
<comment type="caution">
    <text evidence="1">The sequence shown here is derived from an EMBL/GenBank/DDBJ whole genome shotgun (WGS) entry which is preliminary data.</text>
</comment>
<dbReference type="RefSeq" id="WP_020995736.1">
    <property type="nucleotide sequence ID" value="NZ_KI392039.1"/>
</dbReference>
<protein>
    <submittedName>
        <fullName evidence="1">Uncharacterized protein</fullName>
    </submittedName>
</protein>
<sequence length="158" mass="18910">MKNKEMINRLKDNAELAMAAYGYFHLADSKYDFNKDNTDTERLEYFRELKDDKTQSLFPTPTDILNIEYKYFKDENDKPQDSWYHKHFLDGDFTPTQAKRFLERYELIHHIPNTLSGFSATIFYDIKESNTTTNTKEFKKHFEYIIAFRGTESTKEIV</sequence>